<gene>
    <name evidence="2" type="ORF">GGQ63_000501</name>
</gene>
<reference evidence="2 3" key="1">
    <citation type="submission" date="2020-08" db="EMBL/GenBank/DDBJ databases">
        <title>Genomic Encyclopedia of Type Strains, Phase IV (KMG-IV): sequencing the most valuable type-strain genomes for metagenomic binning, comparative biology and taxonomic classification.</title>
        <authorList>
            <person name="Goeker M."/>
        </authorList>
    </citation>
    <scope>NUCLEOTIDE SEQUENCE [LARGE SCALE GENOMIC DNA]</scope>
    <source>
        <strain evidence="2 3">DSM 16268</strain>
    </source>
</reference>
<evidence type="ECO:0000313" key="2">
    <source>
        <dbReference type="EMBL" id="MBB5751458.1"/>
    </source>
</evidence>
<keyword evidence="3" id="KW-1185">Reference proteome</keyword>
<evidence type="ECO:0008006" key="4">
    <source>
        <dbReference type="Google" id="ProtNLM"/>
    </source>
</evidence>
<evidence type="ECO:0000313" key="3">
    <source>
        <dbReference type="Proteomes" id="UP000523821"/>
    </source>
</evidence>
<name>A0A7W9CTU9_9HYPH</name>
<organism evidence="2 3">
    <name type="scientific">Prosthecomicrobium pneumaticum</name>
    <dbReference type="NCBI Taxonomy" id="81895"/>
    <lineage>
        <taxon>Bacteria</taxon>
        <taxon>Pseudomonadati</taxon>
        <taxon>Pseudomonadota</taxon>
        <taxon>Alphaproteobacteria</taxon>
        <taxon>Hyphomicrobiales</taxon>
        <taxon>Kaistiaceae</taxon>
        <taxon>Prosthecomicrobium</taxon>
    </lineage>
</organism>
<dbReference type="Proteomes" id="UP000523821">
    <property type="component" value="Unassembled WGS sequence"/>
</dbReference>
<accession>A0A7W9CTU9</accession>
<dbReference type="RefSeq" id="WP_183852144.1">
    <property type="nucleotide sequence ID" value="NZ_JACHOO010000001.1"/>
</dbReference>
<proteinExistence type="predicted"/>
<protein>
    <recommendedName>
        <fullName evidence="4">Cytoplasmic protein</fullName>
    </recommendedName>
</protein>
<comment type="caution">
    <text evidence="2">The sequence shown here is derived from an EMBL/GenBank/DDBJ whole genome shotgun (WGS) entry which is preliminary data.</text>
</comment>
<keyword evidence="1" id="KW-0732">Signal</keyword>
<feature type="signal peptide" evidence="1">
    <location>
        <begin position="1"/>
        <end position="20"/>
    </location>
</feature>
<evidence type="ECO:0000256" key="1">
    <source>
        <dbReference type="SAM" id="SignalP"/>
    </source>
</evidence>
<dbReference type="EMBL" id="JACHOO010000001">
    <property type="protein sequence ID" value="MBB5751458.1"/>
    <property type="molecule type" value="Genomic_DNA"/>
</dbReference>
<feature type="chain" id="PRO_5031148392" description="Cytoplasmic protein" evidence="1">
    <location>
        <begin position="21"/>
        <end position="134"/>
    </location>
</feature>
<dbReference type="AlphaFoldDB" id="A0A7W9CTU9"/>
<sequence>MKRVLTALFLSLGTLGAAEAAPFDRGVPFCDAPGVLSRVADRFAYASNGAYGTFVAIEGIERVRESAFRPGYPGLIERRYCRADAFLSDGSRSAVYYLIEAEQGFASIGANVEFCLPGHDRWRVHDAWCRTVRP</sequence>